<feature type="domain" description="Asparagine synthetase" evidence="2">
    <location>
        <begin position="15"/>
        <end position="190"/>
    </location>
</feature>
<dbReference type="Proteomes" id="UP000176005">
    <property type="component" value="Unassembled WGS sequence"/>
</dbReference>
<organism evidence="3 4">
    <name type="scientific">Streptomyces nanshensis</name>
    <dbReference type="NCBI Taxonomy" id="518642"/>
    <lineage>
        <taxon>Bacteria</taxon>
        <taxon>Bacillati</taxon>
        <taxon>Actinomycetota</taxon>
        <taxon>Actinomycetes</taxon>
        <taxon>Kitasatosporales</taxon>
        <taxon>Streptomycetaceae</taxon>
        <taxon>Streptomyces</taxon>
    </lineage>
</organism>
<feature type="non-terminal residue" evidence="3">
    <location>
        <position position="1"/>
    </location>
</feature>
<dbReference type="SUPFAM" id="SSF52402">
    <property type="entry name" value="Adenine nucleotide alpha hydrolases-like"/>
    <property type="match status" value="1"/>
</dbReference>
<gene>
    <name evidence="3" type="ORF">AN218_16380</name>
</gene>
<dbReference type="InterPro" id="IPR001962">
    <property type="entry name" value="Asn_synthase"/>
</dbReference>
<keyword evidence="4" id="KW-1185">Reference proteome</keyword>
<dbReference type="GO" id="GO:0006529">
    <property type="term" value="P:asparagine biosynthetic process"/>
    <property type="evidence" value="ECO:0007669"/>
    <property type="project" value="InterPro"/>
</dbReference>
<evidence type="ECO:0000313" key="3">
    <source>
        <dbReference type="EMBL" id="OEV10673.1"/>
    </source>
</evidence>
<evidence type="ECO:0000259" key="2">
    <source>
        <dbReference type="Pfam" id="PF00733"/>
    </source>
</evidence>
<evidence type="ECO:0000256" key="1">
    <source>
        <dbReference type="SAM" id="MobiDB-lite"/>
    </source>
</evidence>
<dbReference type="RefSeq" id="WP_244900482.1">
    <property type="nucleotide sequence ID" value="NZ_LJGW01000279.1"/>
</dbReference>
<accession>A0A1E7L3S5</accession>
<dbReference type="EMBL" id="LJGW01000279">
    <property type="protein sequence ID" value="OEV10673.1"/>
    <property type="molecule type" value="Genomic_DNA"/>
</dbReference>
<sequence length="215" mass="22527">PPEALLGWQAPPRMPPWATAEAVEAARALLRELADEQAEPLAPQRSVHTALHRVRHGGNAARQMNAALEGPECAFPFTDDAVVTAALSADPREAAAPGPRTPLLTTAMRGLVPPGVLRRTAKGSCEADLHRALHRRSGGIHSLLDGSRLAAAGLVDRERLDQALHAHASAASQTPPTSLMPTLGCEIWLRSLPGAEPGAHAPPGPPLPESLRGTP</sequence>
<dbReference type="PATRIC" id="fig|518642.10.peg.3710"/>
<dbReference type="Pfam" id="PF00733">
    <property type="entry name" value="Asn_synthase"/>
    <property type="match status" value="1"/>
</dbReference>
<reference evidence="3 4" key="1">
    <citation type="journal article" date="2016" name="Front. Microbiol.">
        <title>Comparative Genomics Analysis of Streptomyces Species Reveals Their Adaptation to the Marine Environment and Their Diversity at the Genomic Level.</title>
        <authorList>
            <person name="Tian X."/>
            <person name="Zhang Z."/>
            <person name="Yang T."/>
            <person name="Chen M."/>
            <person name="Li J."/>
            <person name="Chen F."/>
            <person name="Yang J."/>
            <person name="Li W."/>
            <person name="Zhang B."/>
            <person name="Zhang Z."/>
            <person name="Wu J."/>
            <person name="Zhang C."/>
            <person name="Long L."/>
            <person name="Xiao J."/>
        </authorList>
    </citation>
    <scope>NUCLEOTIDE SEQUENCE [LARGE SCALE GENOMIC DNA]</scope>
    <source>
        <strain evidence="3 4">SCSIO 10429</strain>
    </source>
</reference>
<comment type="caution">
    <text evidence="3">The sequence shown here is derived from an EMBL/GenBank/DDBJ whole genome shotgun (WGS) entry which is preliminary data.</text>
</comment>
<name>A0A1E7L3S5_9ACTN</name>
<proteinExistence type="predicted"/>
<dbReference type="AlphaFoldDB" id="A0A1E7L3S5"/>
<protein>
    <recommendedName>
        <fullName evidence="2">Asparagine synthetase domain-containing protein</fullName>
    </recommendedName>
</protein>
<dbReference type="GO" id="GO:0004066">
    <property type="term" value="F:asparagine synthase (glutamine-hydrolyzing) activity"/>
    <property type="evidence" value="ECO:0007669"/>
    <property type="project" value="InterPro"/>
</dbReference>
<evidence type="ECO:0000313" key="4">
    <source>
        <dbReference type="Proteomes" id="UP000176005"/>
    </source>
</evidence>
<feature type="region of interest" description="Disordered" evidence="1">
    <location>
        <begin position="193"/>
        <end position="215"/>
    </location>
</feature>